<feature type="compositionally biased region" description="Basic and acidic residues" evidence="2">
    <location>
        <begin position="237"/>
        <end position="249"/>
    </location>
</feature>
<feature type="region of interest" description="Disordered" evidence="2">
    <location>
        <begin position="1038"/>
        <end position="1096"/>
    </location>
</feature>
<feature type="compositionally biased region" description="Pro residues" evidence="2">
    <location>
        <begin position="85"/>
        <end position="95"/>
    </location>
</feature>
<feature type="compositionally biased region" description="Basic and acidic residues" evidence="2">
    <location>
        <begin position="1060"/>
        <end position="1071"/>
    </location>
</feature>
<feature type="coiled-coil region" evidence="1">
    <location>
        <begin position="767"/>
        <end position="801"/>
    </location>
</feature>
<dbReference type="OrthoDB" id="3998151at2759"/>
<dbReference type="EMBL" id="SELW01000657">
    <property type="protein sequence ID" value="TID14960.1"/>
    <property type="molecule type" value="Genomic_DNA"/>
</dbReference>
<sequence>MQPPHQHIPNTSTYIPPPNGIPPMYMANQYVSYTGMNTNTNSNVNNSTNMGIPLSMNPQLSQQPYPEFYHQNQHFGNQPQSFPSFPHPPPPPPPNGSFISPNMNHYQPLMQHQNPPNTQAQQVIHSPQLQHVNYPVMNVGQQQQLLQHQQREQQQKYQQQIQMRQHHQHHQHQQQQQQQQVEQREHRKQLSQQQKQVSQQLPQSSTHQQQAGLQSQNVSFKHSSPNMSKSKLSHISWHNEDASNQEDKRLKKRGRKKKMMDDSISTDTSTKGTITAKIDTKSYQKPINEQDVQFSSGNEWKWKNQKLEDHTVHQRQKSAIENLEKSNIEGSKTNNAQKSSNDCQNVFEKKEKSWSRGLNKNLSFNKVDASNEPVEMVGPFEKNTSFPITAQQMSPDADIASGRLVVNYSNNSQQNLNSQINSIQQNNPDQDQSKRKVFEVNMLLNSNNVSPFASNNEKPSKLVSLRVNYGKCTDSNFKIDTPEKNFDNNNLEKITQIEHSNEHKRLYQEQYLTSESSSTSSVSFTNDSDTDYIPNIDQDYSSSKKDESMISKHKKVPGAGTFVEQNKKGRKRKYSSQDGPDVTNKLITHDKDESYSLGRETINYPTLEENNIMPTHEQIQQIVRTNNLVNSSIGPKIEHDKVLPPLMELMNGSLPQIPHGYVPLVMAPDGKLIPMELLRVNPEENSISIMRPIWDSDFGVYNSNTDIVFEPLSMEFTEDDRNASIQLRLMSKEPVTYINEHMISLPKNKIYVDYYNRLLELEEIKLYDTYKVERNRYQDLLNQLENGDQLLNEEKDLMERRDYLLLREDIGTEYLEGQIKNETASVIDEIESMAILEYTTRLAKLKNFLIMENERIKKNTSKLCRINNNKSHSIWRKYVKSNAFKRKSDNSNSTNGESNTSSNNHNLDELIYNLVSPHDFLQLTDFNSRLYATYVLNNSSNKGIKGQREVLEILEYFLPDDSILRKLYKEVKRIKRTNEDIKSSKELKKKDLISAYGLKSTGNVKGSKSRLLRQLQIDGMTVDVSSVDSDRRNVNVVPSKRKRSNNTLNKNFDSDSVAYSDRDSSATERVNKRGGTSSTRFTEPNNKIDLGSSQTETKVSRKDVHLVSCLDPSILESDRVKMMNLNSEEIRSSFTRVYGMPKGLSYEEIEDDILAIRQYNDEL</sequence>
<keyword evidence="4" id="KW-1185">Reference proteome</keyword>
<dbReference type="STRING" id="52247.A0A4T0WXC0"/>
<dbReference type="AlphaFoldDB" id="A0A4T0WXC0"/>
<feature type="region of interest" description="Disordered" evidence="2">
    <location>
        <begin position="70"/>
        <end position="123"/>
    </location>
</feature>
<feature type="compositionally biased region" description="Low complexity" evidence="2">
    <location>
        <begin position="513"/>
        <end position="527"/>
    </location>
</feature>
<accession>A0A4T0WXC0</accession>
<evidence type="ECO:0000313" key="3">
    <source>
        <dbReference type="EMBL" id="TID14960.1"/>
    </source>
</evidence>
<feature type="compositionally biased region" description="Polar residues" evidence="2">
    <location>
        <begin position="102"/>
        <end position="123"/>
    </location>
</feature>
<feature type="region of interest" description="Disordered" evidence="2">
    <location>
        <begin position="143"/>
        <end position="270"/>
    </location>
</feature>
<keyword evidence="1" id="KW-0175">Coiled coil</keyword>
<evidence type="ECO:0000313" key="4">
    <source>
        <dbReference type="Proteomes" id="UP000307173"/>
    </source>
</evidence>
<dbReference type="Proteomes" id="UP000307173">
    <property type="component" value="Unassembled WGS sequence"/>
</dbReference>
<evidence type="ECO:0000256" key="1">
    <source>
        <dbReference type="SAM" id="Coils"/>
    </source>
</evidence>
<comment type="caution">
    <text evidence="3">The sequence shown here is derived from an EMBL/GenBank/DDBJ whole genome shotgun (WGS) entry which is preliminary data.</text>
</comment>
<feature type="compositionally biased region" description="Polar residues" evidence="2">
    <location>
        <begin position="211"/>
        <end position="230"/>
    </location>
</feature>
<proteinExistence type="predicted"/>
<protein>
    <submittedName>
        <fullName evidence="3">Uncharacterized protein</fullName>
    </submittedName>
</protein>
<reference evidence="3 4" key="1">
    <citation type="journal article" date="2019" name="Front. Genet.">
        <title>Whole-Genome Sequencing of the Opportunistic Yeast Pathogen Candida inconspicua Uncovers Its Hybrid Origin.</title>
        <authorList>
            <person name="Mixao V."/>
            <person name="Hansen A.P."/>
            <person name="Saus E."/>
            <person name="Boekhout T."/>
            <person name="Lass-Florl C."/>
            <person name="Gabaldon T."/>
        </authorList>
    </citation>
    <scope>NUCLEOTIDE SEQUENCE [LARGE SCALE GENOMIC DNA]</scope>
    <source>
        <strain evidence="3 4">CBS 180</strain>
    </source>
</reference>
<feature type="compositionally biased region" description="Low complexity" evidence="2">
    <location>
        <begin position="190"/>
        <end position="210"/>
    </location>
</feature>
<feature type="compositionally biased region" description="Polar residues" evidence="2">
    <location>
        <begin position="1074"/>
        <end position="1096"/>
    </location>
</feature>
<feature type="region of interest" description="Disordered" evidence="2">
    <location>
        <begin position="511"/>
        <end position="586"/>
    </location>
</feature>
<name>A0A4T0WXC0_9ASCO</name>
<evidence type="ECO:0000256" key="2">
    <source>
        <dbReference type="SAM" id="MobiDB-lite"/>
    </source>
</evidence>
<gene>
    <name evidence="3" type="ORF">CANINC_004631</name>
</gene>
<organism evidence="3 4">
    <name type="scientific">Pichia inconspicua</name>
    <dbReference type="NCBI Taxonomy" id="52247"/>
    <lineage>
        <taxon>Eukaryota</taxon>
        <taxon>Fungi</taxon>
        <taxon>Dikarya</taxon>
        <taxon>Ascomycota</taxon>
        <taxon>Saccharomycotina</taxon>
        <taxon>Pichiomycetes</taxon>
        <taxon>Pichiales</taxon>
        <taxon>Pichiaceae</taxon>
        <taxon>Pichia</taxon>
    </lineage>
</organism>